<dbReference type="Proteomes" id="UP000006578">
    <property type="component" value="Chromosome"/>
</dbReference>
<sequence>MNAPQQFPFARQSAGPAPLRRPGSIRRTTSIDSDWPDGFGQPWVMTGRARDLLTPFEGGDTPLAEGGFRILASPAREILEIAIEPEHPRARELVGVRAGGASRQALAEILGDLSGTPTFQLLDDYAGASLVAGWIWSRWSDDWHDRMASQRQKSPGASKGRMVNICTGFAEGGSSLNEDGSVDHSDQSSTEVGPLANPEDPQGWHAMPVQEGRPLARRARRIDVWRAEGVLKVDAAFQDSGPNPQGSRTAIHEYRVYGEIEEGSGRLLSLQALPHILPFRECPGASMKAARMVGKPVGDFRQAVLDTLVGTIGCTHLNDVLRALADVPRLARSLPRGG</sequence>
<keyword evidence="3" id="KW-1185">Reference proteome</keyword>
<name>Q1GUR9_SPHAL</name>
<evidence type="ECO:0000313" key="2">
    <source>
        <dbReference type="EMBL" id="ABF52603.1"/>
    </source>
</evidence>
<dbReference type="Pfam" id="PF11136">
    <property type="entry name" value="DUF2889"/>
    <property type="match status" value="1"/>
</dbReference>
<dbReference type="STRING" id="317655.Sala_0885"/>
<proteinExistence type="predicted"/>
<accession>Q1GUR9</accession>
<evidence type="ECO:0000256" key="1">
    <source>
        <dbReference type="SAM" id="MobiDB-lite"/>
    </source>
</evidence>
<dbReference type="EMBL" id="CP000356">
    <property type="protein sequence ID" value="ABF52603.1"/>
    <property type="molecule type" value="Genomic_DNA"/>
</dbReference>
<feature type="region of interest" description="Disordered" evidence="1">
    <location>
        <begin position="174"/>
        <end position="212"/>
    </location>
</feature>
<dbReference type="AlphaFoldDB" id="Q1GUR9"/>
<dbReference type="InterPro" id="IPR021312">
    <property type="entry name" value="DUF2889"/>
</dbReference>
<feature type="region of interest" description="Disordered" evidence="1">
    <location>
        <begin position="1"/>
        <end position="38"/>
    </location>
</feature>
<dbReference type="OrthoDB" id="7530149at2"/>
<dbReference type="eggNOG" id="ENOG5032UAQ">
    <property type="taxonomic scope" value="Bacteria"/>
</dbReference>
<dbReference type="HOGENOM" id="CLU_049719_0_0_5"/>
<dbReference type="RefSeq" id="WP_011541191.1">
    <property type="nucleotide sequence ID" value="NC_008048.1"/>
</dbReference>
<gene>
    <name evidence="2" type="ordered locus">Sala_0885</name>
</gene>
<organism evidence="2 3">
    <name type="scientific">Sphingopyxis alaskensis (strain DSM 13593 / LMG 18877 / RB2256)</name>
    <name type="common">Sphingomonas alaskensis</name>
    <dbReference type="NCBI Taxonomy" id="317655"/>
    <lineage>
        <taxon>Bacteria</taxon>
        <taxon>Pseudomonadati</taxon>
        <taxon>Pseudomonadota</taxon>
        <taxon>Alphaproteobacteria</taxon>
        <taxon>Sphingomonadales</taxon>
        <taxon>Sphingomonadaceae</taxon>
        <taxon>Sphingopyxis</taxon>
    </lineage>
</organism>
<dbReference type="KEGG" id="sal:Sala_0885"/>
<evidence type="ECO:0008006" key="4">
    <source>
        <dbReference type="Google" id="ProtNLM"/>
    </source>
</evidence>
<evidence type="ECO:0000313" key="3">
    <source>
        <dbReference type="Proteomes" id="UP000006578"/>
    </source>
</evidence>
<protein>
    <recommendedName>
        <fullName evidence="4">DUF2889 domain-containing protein</fullName>
    </recommendedName>
</protein>
<reference evidence="2 3" key="1">
    <citation type="journal article" date="2009" name="Proc. Natl. Acad. Sci. U.S.A.">
        <title>The genomic basis of trophic strategy in marine bacteria.</title>
        <authorList>
            <person name="Lauro F.M."/>
            <person name="McDougald D."/>
            <person name="Thomas T."/>
            <person name="Williams T.J."/>
            <person name="Egan S."/>
            <person name="Rice S."/>
            <person name="DeMaere M.Z."/>
            <person name="Ting L."/>
            <person name="Ertan H."/>
            <person name="Johnson J."/>
            <person name="Ferriera S."/>
            <person name="Lapidus A."/>
            <person name="Anderson I."/>
            <person name="Kyrpides N."/>
            <person name="Munk A.C."/>
            <person name="Detter C."/>
            <person name="Han C.S."/>
            <person name="Brown M.V."/>
            <person name="Robb F.T."/>
            <person name="Kjelleberg S."/>
            <person name="Cavicchioli R."/>
        </authorList>
    </citation>
    <scope>NUCLEOTIDE SEQUENCE [LARGE SCALE GENOMIC DNA]</scope>
    <source>
        <strain evidence="3">DSM 13593 / LMG 18877 / RB2256</strain>
    </source>
</reference>